<proteinExistence type="predicted"/>
<accession>A0ABV3QR82</accession>
<gene>
    <name evidence="1" type="ORF">ABQJ56_10900</name>
</gene>
<evidence type="ECO:0000313" key="2">
    <source>
        <dbReference type="Proteomes" id="UP001556170"/>
    </source>
</evidence>
<comment type="caution">
    <text evidence="1">The sequence shown here is derived from an EMBL/GenBank/DDBJ whole genome shotgun (WGS) entry which is preliminary data.</text>
</comment>
<name>A0ABV3QR82_9GAMM</name>
<dbReference type="RefSeq" id="WP_367845041.1">
    <property type="nucleotide sequence ID" value="NZ_JBFOHL010000009.1"/>
</dbReference>
<reference evidence="1 2" key="1">
    <citation type="submission" date="2024-06" db="EMBL/GenBank/DDBJ databases">
        <authorList>
            <person name="Woo H."/>
        </authorList>
    </citation>
    <scope>NUCLEOTIDE SEQUENCE [LARGE SCALE GENOMIC DNA]</scope>
    <source>
        <strain evidence="1 2">S2-g</strain>
    </source>
</reference>
<sequence>MNAKHESSTNHPAVVADDVFVSTLIPARRWIASAAALVMTSLTLALVNLPVRTPEVAWINGIHVTNLAPVVVTPTTAELKAAALLEHAVVGVVTLPDGGRAAQLGAQLAMPYYSFGTTTAGIASSKE</sequence>
<dbReference type="EMBL" id="JBFOHL010000009">
    <property type="protein sequence ID" value="MEW9624733.1"/>
    <property type="molecule type" value="Genomic_DNA"/>
</dbReference>
<protein>
    <submittedName>
        <fullName evidence="1">Uncharacterized protein</fullName>
    </submittedName>
</protein>
<keyword evidence="2" id="KW-1185">Reference proteome</keyword>
<dbReference type="Proteomes" id="UP001556170">
    <property type="component" value="Unassembled WGS sequence"/>
</dbReference>
<organism evidence="1 2">
    <name type="scientific">Rhodanobacter geophilus</name>
    <dbReference type="NCBI Taxonomy" id="3162488"/>
    <lineage>
        <taxon>Bacteria</taxon>
        <taxon>Pseudomonadati</taxon>
        <taxon>Pseudomonadota</taxon>
        <taxon>Gammaproteobacteria</taxon>
        <taxon>Lysobacterales</taxon>
        <taxon>Rhodanobacteraceae</taxon>
        <taxon>Rhodanobacter</taxon>
    </lineage>
</organism>
<evidence type="ECO:0000313" key="1">
    <source>
        <dbReference type="EMBL" id="MEW9624733.1"/>
    </source>
</evidence>